<dbReference type="InterPro" id="IPR008145">
    <property type="entry name" value="GK/Ca_channel_bsu"/>
</dbReference>
<dbReference type="SMART" id="SM00072">
    <property type="entry name" value="GuKc"/>
    <property type="match status" value="1"/>
</dbReference>
<name>A0A177B6N3_9BILA</name>
<protein>
    <recommendedName>
        <fullName evidence="1">Guanylate kinase-like domain-containing protein</fullName>
    </recommendedName>
</protein>
<feature type="domain" description="Guanylate kinase-like" evidence="1">
    <location>
        <begin position="43"/>
        <end position="217"/>
    </location>
</feature>
<sequence length="231" mass="26862">MKRFTLSRSKHKQEESFKENIVDVNVIPILSYEFVQQQKCDYPRPVIILGFMKEILCDDLLVRHPDKFLASIPHTSRPIREGEINGRDYHFVSYENMNQDIKDHKFIEAGEYKSNLYATSLQSIKEVMLMEKHCILDVTGKAISRLKSANIHPIVILVKPSSVKIMIDINKNLTNDQALLIFNKIVKIEQDFNQYFDVKVSGENISEVYDKIYATIINHARSIWVKCDVEN</sequence>
<organism evidence="2 3">
    <name type="scientific">Intoshia linei</name>
    <dbReference type="NCBI Taxonomy" id="1819745"/>
    <lineage>
        <taxon>Eukaryota</taxon>
        <taxon>Metazoa</taxon>
        <taxon>Spiralia</taxon>
        <taxon>Lophotrochozoa</taxon>
        <taxon>Mesozoa</taxon>
        <taxon>Orthonectida</taxon>
        <taxon>Rhopaluridae</taxon>
        <taxon>Intoshia</taxon>
    </lineage>
</organism>
<comment type="caution">
    <text evidence="2">The sequence shown here is derived from an EMBL/GenBank/DDBJ whole genome shotgun (WGS) entry which is preliminary data.</text>
</comment>
<dbReference type="Proteomes" id="UP000078046">
    <property type="component" value="Unassembled WGS sequence"/>
</dbReference>
<dbReference type="EMBL" id="LWCA01000313">
    <property type="protein sequence ID" value="OAF69251.1"/>
    <property type="molecule type" value="Genomic_DNA"/>
</dbReference>
<dbReference type="InterPro" id="IPR020590">
    <property type="entry name" value="Guanylate_kinase_CS"/>
</dbReference>
<dbReference type="Gene3D" id="3.40.50.300">
    <property type="entry name" value="P-loop containing nucleotide triphosphate hydrolases"/>
    <property type="match status" value="1"/>
</dbReference>
<dbReference type="InterPro" id="IPR008144">
    <property type="entry name" value="Guanylate_kin-like_dom"/>
</dbReference>
<evidence type="ECO:0000313" key="2">
    <source>
        <dbReference type="EMBL" id="OAF69251.1"/>
    </source>
</evidence>
<dbReference type="Gene3D" id="3.30.63.10">
    <property type="entry name" value="Guanylate Kinase phosphate binding domain"/>
    <property type="match status" value="1"/>
</dbReference>
<dbReference type="FunFam" id="3.30.63.10:FF:000002">
    <property type="entry name" value="Guanylate kinase 1"/>
    <property type="match status" value="1"/>
</dbReference>
<dbReference type="InterPro" id="IPR050716">
    <property type="entry name" value="MAGUK"/>
</dbReference>
<dbReference type="PROSITE" id="PS50052">
    <property type="entry name" value="GUANYLATE_KINASE_2"/>
    <property type="match status" value="1"/>
</dbReference>
<evidence type="ECO:0000259" key="1">
    <source>
        <dbReference type="PROSITE" id="PS50052"/>
    </source>
</evidence>
<accession>A0A177B6N3</accession>
<gene>
    <name evidence="2" type="ORF">A3Q56_03027</name>
</gene>
<proteinExistence type="predicted"/>
<dbReference type="Gene3D" id="2.30.30.40">
    <property type="entry name" value="SH3 Domains"/>
    <property type="match status" value="1"/>
</dbReference>
<dbReference type="PROSITE" id="PS00856">
    <property type="entry name" value="GUANYLATE_KINASE_1"/>
    <property type="match status" value="1"/>
</dbReference>
<reference evidence="2 3" key="1">
    <citation type="submission" date="2016-04" db="EMBL/GenBank/DDBJ databases">
        <title>The genome of Intoshia linei affirms orthonectids as highly simplified spiralians.</title>
        <authorList>
            <person name="Mikhailov K.V."/>
            <person name="Slusarev G.S."/>
            <person name="Nikitin M.A."/>
            <person name="Logacheva M.D."/>
            <person name="Penin A."/>
            <person name="Aleoshin V."/>
            <person name="Panchin Y.V."/>
        </authorList>
    </citation>
    <scope>NUCLEOTIDE SEQUENCE [LARGE SCALE GENOMIC DNA]</scope>
    <source>
        <strain evidence="2">Intl2013</strain>
        <tissue evidence="2">Whole animal</tissue>
    </source>
</reference>
<dbReference type="Pfam" id="PF00625">
    <property type="entry name" value="Guanylate_kin"/>
    <property type="match status" value="1"/>
</dbReference>
<dbReference type="AlphaFoldDB" id="A0A177B6N3"/>
<evidence type="ECO:0000313" key="3">
    <source>
        <dbReference type="Proteomes" id="UP000078046"/>
    </source>
</evidence>
<dbReference type="InterPro" id="IPR027417">
    <property type="entry name" value="P-loop_NTPase"/>
</dbReference>
<dbReference type="PANTHER" id="PTHR23122">
    <property type="entry name" value="MEMBRANE-ASSOCIATED GUANYLATE KINASE MAGUK"/>
    <property type="match status" value="1"/>
</dbReference>
<keyword evidence="3" id="KW-1185">Reference proteome</keyword>
<dbReference type="SUPFAM" id="SSF52540">
    <property type="entry name" value="P-loop containing nucleoside triphosphate hydrolases"/>
    <property type="match status" value="1"/>
</dbReference>
<dbReference type="OrthoDB" id="78824at2759"/>